<dbReference type="AlphaFoldDB" id="A0A1F5QCX4"/>
<sequence length="60" mass="6586">MACALEALGNQFLVFLAGTSALAAKDLGVRRHKPAQELGVLVINIRDFTLAEDTVFRNWI</sequence>
<comment type="caution">
    <text evidence="1">The sequence shown here is derived from an EMBL/GenBank/DDBJ whole genome shotgun (WGS) entry which is preliminary data.</text>
</comment>
<protein>
    <submittedName>
        <fullName evidence="1">Uncharacterized protein</fullName>
    </submittedName>
</protein>
<reference evidence="1 2" key="1">
    <citation type="journal article" date="2016" name="Nat. Commun.">
        <title>Thousands of microbial genomes shed light on interconnected biogeochemical processes in an aquifer system.</title>
        <authorList>
            <person name="Anantharaman K."/>
            <person name="Brown C.T."/>
            <person name="Hug L.A."/>
            <person name="Sharon I."/>
            <person name="Castelle C.J."/>
            <person name="Probst A.J."/>
            <person name="Thomas B.C."/>
            <person name="Singh A."/>
            <person name="Wilkins M.J."/>
            <person name="Karaoz U."/>
            <person name="Brodie E.L."/>
            <person name="Williams K.H."/>
            <person name="Hubbard S.S."/>
            <person name="Banfield J.F."/>
        </authorList>
    </citation>
    <scope>NUCLEOTIDE SEQUENCE [LARGE SCALE GENOMIC DNA]</scope>
</reference>
<organism evidence="1 2">
    <name type="scientific">Candidatus Doudnabacteria bacterium RIFCSPLOWO2_02_FULL_48_13</name>
    <dbReference type="NCBI Taxonomy" id="1817845"/>
    <lineage>
        <taxon>Bacteria</taxon>
        <taxon>Candidatus Doudnaibacteriota</taxon>
    </lineage>
</organism>
<evidence type="ECO:0000313" key="1">
    <source>
        <dbReference type="EMBL" id="OGE99998.1"/>
    </source>
</evidence>
<dbReference type="EMBL" id="MFFF01000004">
    <property type="protein sequence ID" value="OGE99998.1"/>
    <property type="molecule type" value="Genomic_DNA"/>
</dbReference>
<gene>
    <name evidence="1" type="ORF">A3J05_02905</name>
</gene>
<evidence type="ECO:0000313" key="2">
    <source>
        <dbReference type="Proteomes" id="UP000177235"/>
    </source>
</evidence>
<proteinExistence type="predicted"/>
<dbReference type="Proteomes" id="UP000177235">
    <property type="component" value="Unassembled WGS sequence"/>
</dbReference>
<accession>A0A1F5QCX4</accession>
<name>A0A1F5QCX4_9BACT</name>